<reference evidence="1" key="1">
    <citation type="submission" date="2024-01" db="EMBL/GenBank/DDBJ databases">
        <authorList>
            <person name="Askoura M."/>
            <person name="Ashraf M."/>
        </authorList>
    </citation>
    <scope>NUCLEOTIDE SEQUENCE</scope>
</reference>
<proteinExistence type="predicted"/>
<sequence>MALVSQSIKNLKGGISQQPEILRYPEQGSLQVNGWSSETEGLQKRPPMVFIKSLGPRGYLGKTHTSTSSTVMNMSSITPCSQGMTFGCSTCPAMSIRYEVTAHMLPSITLRITCGWSLWPTTRSS</sequence>
<organism evidence="1">
    <name type="scientific">Klebsiella phage vB_KpnP_KP17</name>
    <dbReference type="NCBI Taxonomy" id="3116927"/>
    <lineage>
        <taxon>Viruses</taxon>
        <taxon>Duplodnaviria</taxon>
        <taxon>Heunggongvirae</taxon>
        <taxon>Uroviricota</taxon>
        <taxon>Caudoviricetes</taxon>
        <taxon>Autographivirales</taxon>
        <taxon>Autotranscriptaviridae</taxon>
        <taxon>Studiervirinae</taxon>
        <taxon>Przondovirus</taxon>
    </lineage>
</organism>
<dbReference type="EMBL" id="PP096838">
    <property type="protein sequence ID" value="WVM05024.1"/>
    <property type="molecule type" value="Genomic_DNA"/>
</dbReference>
<dbReference type="Pfam" id="PF25675">
    <property type="entry name" value="Phage_nozzle"/>
    <property type="match status" value="1"/>
</dbReference>
<evidence type="ECO:0000313" key="1">
    <source>
        <dbReference type="EMBL" id="WVM05024.1"/>
    </source>
</evidence>
<dbReference type="InterPro" id="IPR058003">
    <property type="entry name" value="Phage_gp12"/>
</dbReference>
<accession>A0AB38ZD22</accession>
<protein>
    <submittedName>
        <fullName evidence="1">Uncharacterized protein</fullName>
    </submittedName>
</protein>
<name>A0AB38ZD22_9CAUD</name>